<dbReference type="EMBL" id="CADEAL010004292">
    <property type="protein sequence ID" value="CAB1456278.1"/>
    <property type="molecule type" value="Genomic_DNA"/>
</dbReference>
<accession>A0A9N7VW44</accession>
<comment type="caution">
    <text evidence="2">The sequence shown here is derived from an EMBL/GenBank/DDBJ whole genome shotgun (WGS) entry which is preliminary data.</text>
</comment>
<gene>
    <name evidence="2" type="ORF">PLEPLA_LOCUS44062</name>
</gene>
<dbReference type="Proteomes" id="UP001153269">
    <property type="component" value="Unassembled WGS sequence"/>
</dbReference>
<name>A0A9N7VW44_PLEPL</name>
<protein>
    <submittedName>
        <fullName evidence="2">Uncharacterized protein</fullName>
    </submittedName>
</protein>
<organism evidence="2 3">
    <name type="scientific">Pleuronectes platessa</name>
    <name type="common">European plaice</name>
    <dbReference type="NCBI Taxonomy" id="8262"/>
    <lineage>
        <taxon>Eukaryota</taxon>
        <taxon>Metazoa</taxon>
        <taxon>Chordata</taxon>
        <taxon>Craniata</taxon>
        <taxon>Vertebrata</taxon>
        <taxon>Euteleostomi</taxon>
        <taxon>Actinopterygii</taxon>
        <taxon>Neopterygii</taxon>
        <taxon>Teleostei</taxon>
        <taxon>Neoteleostei</taxon>
        <taxon>Acanthomorphata</taxon>
        <taxon>Carangaria</taxon>
        <taxon>Pleuronectiformes</taxon>
        <taxon>Pleuronectoidei</taxon>
        <taxon>Pleuronectidae</taxon>
        <taxon>Pleuronectes</taxon>
    </lineage>
</organism>
<evidence type="ECO:0000256" key="1">
    <source>
        <dbReference type="SAM" id="MobiDB-lite"/>
    </source>
</evidence>
<feature type="region of interest" description="Disordered" evidence="1">
    <location>
        <begin position="103"/>
        <end position="125"/>
    </location>
</feature>
<reference evidence="2" key="1">
    <citation type="submission" date="2020-03" db="EMBL/GenBank/DDBJ databases">
        <authorList>
            <person name="Weist P."/>
        </authorList>
    </citation>
    <scope>NUCLEOTIDE SEQUENCE</scope>
</reference>
<dbReference type="AlphaFoldDB" id="A0A9N7VW44"/>
<feature type="compositionally biased region" description="Polar residues" evidence="1">
    <location>
        <begin position="116"/>
        <end position="125"/>
    </location>
</feature>
<sequence>MVDSGPLCGAGLVSPGASVQLETAASEANPCELVPAAAHRWKRPQLVFGSVRDEVPLRSAPTTSSGECEEECERAAAEKRHSPLFSTTQKKLIEDQLQQEGLLGNNLLKEPPPRVENTTCSSMAS</sequence>
<evidence type="ECO:0000313" key="3">
    <source>
        <dbReference type="Proteomes" id="UP001153269"/>
    </source>
</evidence>
<keyword evidence="3" id="KW-1185">Reference proteome</keyword>
<proteinExistence type="predicted"/>
<evidence type="ECO:0000313" key="2">
    <source>
        <dbReference type="EMBL" id="CAB1456278.1"/>
    </source>
</evidence>